<protein>
    <recommendedName>
        <fullName evidence="10">Fluoride-specific ion channel FluC</fullName>
    </recommendedName>
</protein>
<evidence type="ECO:0000256" key="5">
    <source>
        <dbReference type="ARBA" id="ARBA00023136"/>
    </source>
</evidence>
<dbReference type="NCBIfam" id="TIGR00494">
    <property type="entry name" value="crcB"/>
    <property type="match status" value="1"/>
</dbReference>
<dbReference type="EMBL" id="CP058905">
    <property type="protein sequence ID" value="QLK01472.1"/>
    <property type="molecule type" value="Genomic_DNA"/>
</dbReference>
<comment type="subcellular location">
    <subcellularLocation>
        <location evidence="1 10">Cell membrane</location>
        <topology evidence="1 10">Multi-pass membrane protein</topology>
    </subcellularLocation>
</comment>
<evidence type="ECO:0000256" key="7">
    <source>
        <dbReference type="ARBA" id="ARBA00035120"/>
    </source>
</evidence>
<evidence type="ECO:0000256" key="6">
    <source>
        <dbReference type="ARBA" id="ARBA00023303"/>
    </source>
</evidence>
<dbReference type="PANTHER" id="PTHR28259:SF1">
    <property type="entry name" value="FLUORIDE EXPORT PROTEIN 1-RELATED"/>
    <property type="match status" value="1"/>
</dbReference>
<evidence type="ECO:0000256" key="10">
    <source>
        <dbReference type="HAMAP-Rule" id="MF_00454"/>
    </source>
</evidence>
<comment type="caution">
    <text evidence="10">Lacks conserved residue(s) required for the propagation of feature annotation.</text>
</comment>
<keyword evidence="6 10" id="KW-0407">Ion channel</keyword>
<keyword evidence="3 10" id="KW-0812">Transmembrane</keyword>
<evidence type="ECO:0000313" key="11">
    <source>
        <dbReference type="EMBL" id="QLK01472.1"/>
    </source>
</evidence>
<keyword evidence="10" id="KW-0479">Metal-binding</keyword>
<proteinExistence type="inferred from homology"/>
<dbReference type="GO" id="GO:0005886">
    <property type="term" value="C:plasma membrane"/>
    <property type="evidence" value="ECO:0007669"/>
    <property type="project" value="UniProtKB-SubCell"/>
</dbReference>
<dbReference type="HAMAP" id="MF_00454">
    <property type="entry name" value="FluC"/>
    <property type="match status" value="1"/>
</dbReference>
<keyword evidence="10" id="KW-0813">Transport</keyword>
<accession>A0A7D6GTZ0</accession>
<dbReference type="GO" id="GO:0046872">
    <property type="term" value="F:metal ion binding"/>
    <property type="evidence" value="ECO:0007669"/>
    <property type="project" value="UniProtKB-KW"/>
</dbReference>
<evidence type="ECO:0000256" key="4">
    <source>
        <dbReference type="ARBA" id="ARBA00022989"/>
    </source>
</evidence>
<feature type="transmembrane region" description="Helical" evidence="10">
    <location>
        <begin position="42"/>
        <end position="71"/>
    </location>
</feature>
<dbReference type="AlphaFoldDB" id="A0A7D6GTZ0"/>
<evidence type="ECO:0000256" key="8">
    <source>
        <dbReference type="ARBA" id="ARBA00035585"/>
    </source>
</evidence>
<dbReference type="PANTHER" id="PTHR28259">
    <property type="entry name" value="FLUORIDE EXPORT PROTEIN 1-RELATED"/>
    <property type="match status" value="1"/>
</dbReference>
<comment type="function">
    <text evidence="9 10">Fluoride-specific ion channel. Important for reducing fluoride concentration in the cell, thus reducing its toxicity.</text>
</comment>
<keyword evidence="10" id="KW-0406">Ion transport</keyword>
<keyword evidence="5 10" id="KW-0472">Membrane</keyword>
<name>A0A7D6GTZ0_9ACTN</name>
<feature type="binding site" evidence="10">
    <location>
        <position position="72"/>
    </location>
    <ligand>
        <name>Na(+)</name>
        <dbReference type="ChEBI" id="CHEBI:29101"/>
        <note>structural</note>
    </ligand>
</feature>
<dbReference type="GO" id="GO:0140114">
    <property type="term" value="P:cellular detoxification of fluoride"/>
    <property type="evidence" value="ECO:0007669"/>
    <property type="project" value="UniProtKB-UniRule"/>
</dbReference>
<evidence type="ECO:0000256" key="1">
    <source>
        <dbReference type="ARBA" id="ARBA00004651"/>
    </source>
</evidence>
<sequence length="120" mass="11900">MTVLLIALGAAVGAPLRYLTDRAVQARHASPFPWGTLTVNVLGSLVLGALVAVPAGPAVAALLGTGFCGALTTYSTFGYETLRLARDGSRHLAAANVLASVAAGLGAATVGYAATHALLG</sequence>
<evidence type="ECO:0000256" key="3">
    <source>
        <dbReference type="ARBA" id="ARBA00022692"/>
    </source>
</evidence>
<feature type="transmembrane region" description="Helical" evidence="10">
    <location>
        <begin position="92"/>
        <end position="114"/>
    </location>
</feature>
<comment type="similarity">
    <text evidence="7 10">Belongs to the fluoride channel Fluc/FEX (TC 1.A.43) family.</text>
</comment>
<dbReference type="InterPro" id="IPR003691">
    <property type="entry name" value="FluC"/>
</dbReference>
<organism evidence="11">
    <name type="scientific">Micromonospora carbonacea</name>
    <dbReference type="NCBI Taxonomy" id="47853"/>
    <lineage>
        <taxon>Bacteria</taxon>
        <taxon>Bacillati</taxon>
        <taxon>Actinomycetota</taxon>
        <taxon>Actinomycetes</taxon>
        <taxon>Micromonosporales</taxon>
        <taxon>Micromonosporaceae</taxon>
        <taxon>Micromonospora</taxon>
    </lineage>
</organism>
<dbReference type="Pfam" id="PF02537">
    <property type="entry name" value="CRCB"/>
    <property type="match status" value="1"/>
</dbReference>
<dbReference type="GO" id="GO:0062054">
    <property type="term" value="F:fluoride channel activity"/>
    <property type="evidence" value="ECO:0007669"/>
    <property type="project" value="UniProtKB-UniRule"/>
</dbReference>
<evidence type="ECO:0000256" key="2">
    <source>
        <dbReference type="ARBA" id="ARBA00022475"/>
    </source>
</evidence>
<keyword evidence="4 10" id="KW-1133">Transmembrane helix</keyword>
<feature type="binding site" evidence="10">
    <location>
        <position position="69"/>
    </location>
    <ligand>
        <name>Na(+)</name>
        <dbReference type="ChEBI" id="CHEBI:29101"/>
        <note>structural</note>
    </ligand>
</feature>
<keyword evidence="2 10" id="KW-1003">Cell membrane</keyword>
<comment type="catalytic activity">
    <reaction evidence="8">
        <text>fluoride(in) = fluoride(out)</text>
        <dbReference type="Rhea" id="RHEA:76159"/>
        <dbReference type="ChEBI" id="CHEBI:17051"/>
    </reaction>
    <physiologicalReaction direction="left-to-right" evidence="8">
        <dbReference type="Rhea" id="RHEA:76160"/>
    </physiologicalReaction>
</comment>
<comment type="activity regulation">
    <text evidence="10">Na(+) is not transported, but it plays an essential structural role and its presence is essential for fluoride channel function.</text>
</comment>
<reference evidence="11" key="1">
    <citation type="submission" date="2020-08" db="EMBL/GenBank/DDBJ databases">
        <title>A bifunctional nitrone conjugated secondary metabolite targeting the ribosome.</title>
        <authorList>
            <person name="Limbrick E.M."/>
            <person name="Graf M."/>
            <person name="Derewacz D.K."/>
            <person name="Nguyen F."/>
            <person name="Spraggins J.M."/>
            <person name="Wieland M."/>
            <person name="Ynigez-Gutierrez A.E."/>
            <person name="Reisman B.J."/>
            <person name="Zinshteyn B."/>
            <person name="McCulloch K."/>
            <person name="Iverson T.M."/>
            <person name="Green R."/>
            <person name="Wilson D.N."/>
            <person name="Bachmann B.O."/>
        </authorList>
    </citation>
    <scope>NUCLEOTIDE SEQUENCE</scope>
    <source>
        <strain evidence="11">Africana</strain>
    </source>
</reference>
<keyword evidence="10" id="KW-0915">Sodium</keyword>
<gene>
    <name evidence="10 11" type="primary">crcB</name>
    <name evidence="10" type="synonym">fluC</name>
    <name evidence="11" type="ORF">HZU44_16245</name>
</gene>
<evidence type="ECO:0000256" key="9">
    <source>
        <dbReference type="ARBA" id="ARBA00049940"/>
    </source>
</evidence>